<dbReference type="Proteomes" id="UP000006727">
    <property type="component" value="Chromosome 13"/>
</dbReference>
<reference evidence="2 4" key="1">
    <citation type="journal article" date="2008" name="Science">
        <title>The Physcomitrella genome reveals evolutionary insights into the conquest of land by plants.</title>
        <authorList>
            <person name="Rensing S."/>
            <person name="Lang D."/>
            <person name="Zimmer A."/>
            <person name="Terry A."/>
            <person name="Salamov A."/>
            <person name="Shapiro H."/>
            <person name="Nishiyama T."/>
            <person name="Perroud P.-F."/>
            <person name="Lindquist E."/>
            <person name="Kamisugi Y."/>
            <person name="Tanahashi T."/>
            <person name="Sakakibara K."/>
            <person name="Fujita T."/>
            <person name="Oishi K."/>
            <person name="Shin-I T."/>
            <person name="Kuroki Y."/>
            <person name="Toyoda A."/>
            <person name="Suzuki Y."/>
            <person name="Hashimoto A."/>
            <person name="Yamaguchi K."/>
            <person name="Sugano A."/>
            <person name="Kohara Y."/>
            <person name="Fujiyama A."/>
            <person name="Anterola A."/>
            <person name="Aoki S."/>
            <person name="Ashton N."/>
            <person name="Barbazuk W.B."/>
            <person name="Barker E."/>
            <person name="Bennetzen J."/>
            <person name="Bezanilla M."/>
            <person name="Blankenship R."/>
            <person name="Cho S.H."/>
            <person name="Dutcher S."/>
            <person name="Estelle M."/>
            <person name="Fawcett J.A."/>
            <person name="Gundlach H."/>
            <person name="Hanada K."/>
            <person name="Heyl A."/>
            <person name="Hicks K.A."/>
            <person name="Hugh J."/>
            <person name="Lohr M."/>
            <person name="Mayer K."/>
            <person name="Melkozernov A."/>
            <person name="Murata T."/>
            <person name="Nelson D."/>
            <person name="Pils B."/>
            <person name="Prigge M."/>
            <person name="Reiss B."/>
            <person name="Renner T."/>
            <person name="Rombauts S."/>
            <person name="Rushton P."/>
            <person name="Sanderfoot A."/>
            <person name="Schween G."/>
            <person name="Shiu S.-H."/>
            <person name="Stueber K."/>
            <person name="Theodoulou F.L."/>
            <person name="Tu H."/>
            <person name="Van de Peer Y."/>
            <person name="Verrier P.J."/>
            <person name="Waters E."/>
            <person name="Wood A."/>
            <person name="Yang L."/>
            <person name="Cove D."/>
            <person name="Cuming A."/>
            <person name="Hasebe M."/>
            <person name="Lucas S."/>
            <person name="Mishler D.B."/>
            <person name="Reski R."/>
            <person name="Grigoriev I."/>
            <person name="Quatrano R.S."/>
            <person name="Boore J.L."/>
        </authorList>
    </citation>
    <scope>NUCLEOTIDE SEQUENCE [LARGE SCALE GENOMIC DNA]</scope>
    <source>
        <strain evidence="3 4">cv. Gransden 2004</strain>
    </source>
</reference>
<accession>A0A2K1JMN3</accession>
<name>A0A2K1JMN3_PHYPA</name>
<sequence>MIRSRLREIENPFIPSASSVKTELECTRHSHIYQIQTLPNRNTTSFKKTREQSSKKHKKKQFTLANYNNRHPRSASVIRSINFECVTQTHGSETALSPNEEDQHLKFPYTVILLSGTSAHPRQIKTIS</sequence>
<organism evidence="2">
    <name type="scientific">Physcomitrium patens</name>
    <name type="common">Spreading-leaved earth moss</name>
    <name type="synonym">Physcomitrella patens</name>
    <dbReference type="NCBI Taxonomy" id="3218"/>
    <lineage>
        <taxon>Eukaryota</taxon>
        <taxon>Viridiplantae</taxon>
        <taxon>Streptophyta</taxon>
        <taxon>Embryophyta</taxon>
        <taxon>Bryophyta</taxon>
        <taxon>Bryophytina</taxon>
        <taxon>Bryopsida</taxon>
        <taxon>Funariidae</taxon>
        <taxon>Funariales</taxon>
        <taxon>Funariaceae</taxon>
        <taxon>Physcomitrium</taxon>
    </lineage>
</organism>
<dbReference type="EnsemblPlants" id="Pp3c13_20521V3.1">
    <property type="protein sequence ID" value="PAC:32931742.CDS.1"/>
    <property type="gene ID" value="Pp3c13_20521"/>
</dbReference>
<reference evidence="3" key="3">
    <citation type="submission" date="2020-12" db="UniProtKB">
        <authorList>
            <consortium name="EnsemblPlants"/>
        </authorList>
    </citation>
    <scope>IDENTIFICATION</scope>
</reference>
<protein>
    <submittedName>
        <fullName evidence="2 3">Uncharacterized protein</fullName>
    </submittedName>
</protein>
<dbReference type="Gramene" id="Pp3c13_20521V3.1">
    <property type="protein sequence ID" value="PAC:32931742.CDS.1"/>
    <property type="gene ID" value="Pp3c13_20521"/>
</dbReference>
<reference evidence="2 4" key="2">
    <citation type="journal article" date="2018" name="Plant J.">
        <title>The Physcomitrella patens chromosome-scale assembly reveals moss genome structure and evolution.</title>
        <authorList>
            <person name="Lang D."/>
            <person name="Ullrich K.K."/>
            <person name="Murat F."/>
            <person name="Fuchs J."/>
            <person name="Jenkins J."/>
            <person name="Haas F.B."/>
            <person name="Piednoel M."/>
            <person name="Gundlach H."/>
            <person name="Van Bel M."/>
            <person name="Meyberg R."/>
            <person name="Vives C."/>
            <person name="Morata J."/>
            <person name="Symeonidi A."/>
            <person name="Hiss M."/>
            <person name="Muchero W."/>
            <person name="Kamisugi Y."/>
            <person name="Saleh O."/>
            <person name="Blanc G."/>
            <person name="Decker E.L."/>
            <person name="van Gessel N."/>
            <person name="Grimwood J."/>
            <person name="Hayes R.D."/>
            <person name="Graham S.W."/>
            <person name="Gunter L.E."/>
            <person name="McDaniel S.F."/>
            <person name="Hoernstein S.N.W."/>
            <person name="Larsson A."/>
            <person name="Li F.W."/>
            <person name="Perroud P.F."/>
            <person name="Phillips J."/>
            <person name="Ranjan P."/>
            <person name="Rokshar D.S."/>
            <person name="Rothfels C.J."/>
            <person name="Schneider L."/>
            <person name="Shu S."/>
            <person name="Stevenson D.W."/>
            <person name="Thummler F."/>
            <person name="Tillich M."/>
            <person name="Villarreal Aguilar J.C."/>
            <person name="Widiez T."/>
            <person name="Wong G.K."/>
            <person name="Wymore A."/>
            <person name="Zhang Y."/>
            <person name="Zimmer A.D."/>
            <person name="Quatrano R.S."/>
            <person name="Mayer K.F.X."/>
            <person name="Goodstein D."/>
            <person name="Casacuberta J.M."/>
            <person name="Vandepoele K."/>
            <person name="Reski R."/>
            <person name="Cuming A.C."/>
            <person name="Tuskan G.A."/>
            <person name="Maumus F."/>
            <person name="Salse J."/>
            <person name="Schmutz J."/>
            <person name="Rensing S.A."/>
        </authorList>
    </citation>
    <scope>NUCLEOTIDE SEQUENCE [LARGE SCALE GENOMIC DNA]</scope>
    <source>
        <strain evidence="3 4">cv. Gransden 2004</strain>
    </source>
</reference>
<dbReference type="InParanoid" id="A0A2K1JMN3"/>
<evidence type="ECO:0000313" key="3">
    <source>
        <dbReference type="EnsemblPlants" id="PAC:32931742.CDS.1"/>
    </source>
</evidence>
<dbReference type="EMBL" id="ABEU02000013">
    <property type="protein sequence ID" value="PNR42802.1"/>
    <property type="molecule type" value="Genomic_DNA"/>
</dbReference>
<evidence type="ECO:0000313" key="2">
    <source>
        <dbReference type="EMBL" id="PNR42802.1"/>
    </source>
</evidence>
<gene>
    <name evidence="2" type="ORF">PHYPA_017633</name>
</gene>
<evidence type="ECO:0000313" key="4">
    <source>
        <dbReference type="Proteomes" id="UP000006727"/>
    </source>
</evidence>
<keyword evidence="4" id="KW-1185">Reference proteome</keyword>
<proteinExistence type="predicted"/>
<evidence type="ECO:0000256" key="1">
    <source>
        <dbReference type="SAM" id="MobiDB-lite"/>
    </source>
</evidence>
<dbReference type="AlphaFoldDB" id="A0A2K1JMN3"/>
<feature type="region of interest" description="Disordered" evidence="1">
    <location>
        <begin position="40"/>
        <end position="60"/>
    </location>
</feature>